<dbReference type="InterPro" id="IPR000683">
    <property type="entry name" value="Gfo/Idh/MocA-like_OxRdtase_N"/>
</dbReference>
<dbReference type="SUPFAM" id="SSF55347">
    <property type="entry name" value="Glyceraldehyde-3-phosphate dehydrogenase-like, C-terminal domain"/>
    <property type="match status" value="1"/>
</dbReference>
<evidence type="ECO:0008006" key="5">
    <source>
        <dbReference type="Google" id="ProtNLM"/>
    </source>
</evidence>
<dbReference type="SUPFAM" id="SSF51735">
    <property type="entry name" value="NAD(P)-binding Rossmann-fold domains"/>
    <property type="match status" value="1"/>
</dbReference>
<dbReference type="InterPro" id="IPR051317">
    <property type="entry name" value="Gfo/Idh/MocA_oxidoreduct"/>
</dbReference>
<feature type="domain" description="Gfo/Idh/MocA-like oxidoreductase N-terminal" evidence="1">
    <location>
        <begin position="23"/>
        <end position="150"/>
    </location>
</feature>
<dbReference type="GO" id="GO:0000166">
    <property type="term" value="F:nucleotide binding"/>
    <property type="evidence" value="ECO:0007669"/>
    <property type="project" value="InterPro"/>
</dbReference>
<name>A0A9P9DS76_9HYPO</name>
<dbReference type="PANTHER" id="PTHR43708:SF1">
    <property type="entry name" value="GALACTOSE_LACTOSE METABOLISM REGULATORY PROTEIN GAL80"/>
    <property type="match status" value="1"/>
</dbReference>
<evidence type="ECO:0000313" key="4">
    <source>
        <dbReference type="Proteomes" id="UP000738349"/>
    </source>
</evidence>
<dbReference type="Pfam" id="PF22685">
    <property type="entry name" value="Gal80p_C-like"/>
    <property type="match status" value="1"/>
</dbReference>
<dbReference type="Gene3D" id="3.40.50.720">
    <property type="entry name" value="NAD(P)-binding Rossmann-like Domain"/>
    <property type="match status" value="1"/>
</dbReference>
<dbReference type="InterPro" id="IPR055080">
    <property type="entry name" value="Gal80p-like_C"/>
</dbReference>
<comment type="caution">
    <text evidence="3">The sequence shown here is derived from an EMBL/GenBank/DDBJ whole genome shotgun (WGS) entry which is preliminary data.</text>
</comment>
<gene>
    <name evidence="3" type="ORF">EDB81DRAFT_812563</name>
</gene>
<dbReference type="PANTHER" id="PTHR43708">
    <property type="entry name" value="CONSERVED EXPRESSED OXIDOREDUCTASE (EUROFUNG)"/>
    <property type="match status" value="1"/>
</dbReference>
<dbReference type="InterPro" id="IPR036291">
    <property type="entry name" value="NAD(P)-bd_dom_sf"/>
</dbReference>
<dbReference type="Proteomes" id="UP000738349">
    <property type="component" value="Unassembled WGS sequence"/>
</dbReference>
<dbReference type="Pfam" id="PF01408">
    <property type="entry name" value="GFO_IDH_MocA"/>
    <property type="match status" value="1"/>
</dbReference>
<keyword evidence="4" id="KW-1185">Reference proteome</keyword>
<feature type="domain" description="Gal80p-like C-terminal" evidence="2">
    <location>
        <begin position="162"/>
        <end position="308"/>
    </location>
</feature>
<evidence type="ECO:0000259" key="1">
    <source>
        <dbReference type="Pfam" id="PF01408"/>
    </source>
</evidence>
<evidence type="ECO:0000259" key="2">
    <source>
        <dbReference type="Pfam" id="PF22685"/>
    </source>
</evidence>
<organism evidence="3 4">
    <name type="scientific">Dactylonectria macrodidyma</name>
    <dbReference type="NCBI Taxonomy" id="307937"/>
    <lineage>
        <taxon>Eukaryota</taxon>
        <taxon>Fungi</taxon>
        <taxon>Dikarya</taxon>
        <taxon>Ascomycota</taxon>
        <taxon>Pezizomycotina</taxon>
        <taxon>Sordariomycetes</taxon>
        <taxon>Hypocreomycetidae</taxon>
        <taxon>Hypocreales</taxon>
        <taxon>Nectriaceae</taxon>
        <taxon>Dactylonectria</taxon>
    </lineage>
</organism>
<dbReference type="OrthoDB" id="64915at2759"/>
<protein>
    <recommendedName>
        <fullName evidence="5">Gfo/Idh/MocA-like oxidoreductase N-terminal domain-containing protein</fullName>
    </recommendedName>
</protein>
<accession>A0A9P9DS76</accession>
<sequence length="400" mass="43903">MSSHHTSPLNTTTNIMSPSNSPIRVGLIGLSARGGWAPVSHLPYLQSSSKYTITAVCNSSIESGNKAIEQYNLLLGSAKAYDSVESMCDSDTVDLVVCAVVVFSHYKLVKPAIERGKDVYVEWPLCATTEESRELAQLAKEKGVRTIIGFQSLVGHVHSTLQEVLDSDRIGRVLASHIVGSSTTPETGNRLDKRYMYFKERHAEGSKGQVTLTIYVGHTMDFVASLLGQPRTVSAQLQTTWPYVDILDGGKVVESHVKKTADDYASLHGVTNKDVKYTYVLRGGDAFQEGEGLVWDIIGEKGQIQVTGATIMFNIGADNYKVQVKDYATGKIETVPMHEKLPLPLLAQNVGMLYERFADGRFVPTFEDAVRRHEFLDAVFASNEDGGSVQTFISLDGRYP</sequence>
<proteinExistence type="predicted"/>
<dbReference type="AlphaFoldDB" id="A0A9P9DS76"/>
<reference evidence="3" key="1">
    <citation type="journal article" date="2021" name="Nat. Commun.">
        <title>Genetic determinants of endophytism in the Arabidopsis root mycobiome.</title>
        <authorList>
            <person name="Mesny F."/>
            <person name="Miyauchi S."/>
            <person name="Thiergart T."/>
            <person name="Pickel B."/>
            <person name="Atanasova L."/>
            <person name="Karlsson M."/>
            <person name="Huettel B."/>
            <person name="Barry K.W."/>
            <person name="Haridas S."/>
            <person name="Chen C."/>
            <person name="Bauer D."/>
            <person name="Andreopoulos W."/>
            <person name="Pangilinan J."/>
            <person name="LaButti K."/>
            <person name="Riley R."/>
            <person name="Lipzen A."/>
            <person name="Clum A."/>
            <person name="Drula E."/>
            <person name="Henrissat B."/>
            <person name="Kohler A."/>
            <person name="Grigoriev I.V."/>
            <person name="Martin F.M."/>
            <person name="Hacquard S."/>
        </authorList>
    </citation>
    <scope>NUCLEOTIDE SEQUENCE</scope>
    <source>
        <strain evidence="3">MPI-CAGE-AT-0147</strain>
    </source>
</reference>
<evidence type="ECO:0000313" key="3">
    <source>
        <dbReference type="EMBL" id="KAH7124326.1"/>
    </source>
</evidence>
<dbReference type="Gene3D" id="3.30.360.10">
    <property type="entry name" value="Dihydrodipicolinate Reductase, domain 2"/>
    <property type="match status" value="1"/>
</dbReference>
<dbReference type="EMBL" id="JAGMUV010000022">
    <property type="protein sequence ID" value="KAH7124326.1"/>
    <property type="molecule type" value="Genomic_DNA"/>
</dbReference>